<comment type="caution">
    <text evidence="2">The sequence shown here is derived from an EMBL/GenBank/DDBJ whole genome shotgun (WGS) entry which is preliminary data.</text>
</comment>
<dbReference type="AlphaFoldDB" id="A0A545UHR7"/>
<dbReference type="OrthoDB" id="6398409at2"/>
<dbReference type="EMBL" id="VIKS01000003">
    <property type="protein sequence ID" value="TQV88953.1"/>
    <property type="molecule type" value="Genomic_DNA"/>
</dbReference>
<evidence type="ECO:0000313" key="3">
    <source>
        <dbReference type="Proteomes" id="UP000315439"/>
    </source>
</evidence>
<evidence type="ECO:0000313" key="2">
    <source>
        <dbReference type="EMBL" id="TQV88953.1"/>
    </source>
</evidence>
<name>A0A545UHR7_9GAMM</name>
<proteinExistence type="predicted"/>
<keyword evidence="1" id="KW-0732">Signal</keyword>
<evidence type="ECO:0008006" key="4">
    <source>
        <dbReference type="Google" id="ProtNLM"/>
    </source>
</evidence>
<keyword evidence="3" id="KW-1185">Reference proteome</keyword>
<dbReference type="Proteomes" id="UP000315439">
    <property type="component" value="Unassembled WGS sequence"/>
</dbReference>
<accession>A0A545UHR7</accession>
<gene>
    <name evidence="2" type="ORF">FLL46_05320</name>
</gene>
<feature type="chain" id="PRO_5022236523" description="Twin-arginine translocation pathway signal protein" evidence="1">
    <location>
        <begin position="25"/>
        <end position="172"/>
    </location>
</feature>
<protein>
    <recommendedName>
        <fullName evidence="4">Twin-arginine translocation pathway signal protein</fullName>
    </recommendedName>
</protein>
<reference evidence="2 3" key="1">
    <citation type="submission" date="2019-07" db="EMBL/GenBank/DDBJ databases">
        <title>Draft genome for Aliikangiella sp. M105.</title>
        <authorList>
            <person name="Wang G."/>
        </authorList>
    </citation>
    <scope>NUCLEOTIDE SEQUENCE [LARGE SCALE GENOMIC DNA]</scope>
    <source>
        <strain evidence="2 3">M105</strain>
    </source>
</reference>
<dbReference type="RefSeq" id="WP_142892438.1">
    <property type="nucleotide sequence ID" value="NZ_ML660161.1"/>
</dbReference>
<sequence length="172" mass="19382">MMKRRQFFKSLMGTSVLMLGGVSAFQWYQQSSIEYSNHVKTEFLTADDQVVLSVLIPIIAGDLPQAPNIETTILNVDEAILQLPLRTQAELRELFDLLSTGVSRLLLAGVWLNWQKAGSQHVIDFLDDWREHSLSLLQQAYIGLRLLVVGSIYAEPDHWAAIGYPGPYPINQ</sequence>
<evidence type="ECO:0000256" key="1">
    <source>
        <dbReference type="SAM" id="SignalP"/>
    </source>
</evidence>
<feature type="signal peptide" evidence="1">
    <location>
        <begin position="1"/>
        <end position="24"/>
    </location>
</feature>
<organism evidence="2 3">
    <name type="scientific">Aliikangiella coralliicola</name>
    <dbReference type="NCBI Taxonomy" id="2592383"/>
    <lineage>
        <taxon>Bacteria</taxon>
        <taxon>Pseudomonadati</taxon>
        <taxon>Pseudomonadota</taxon>
        <taxon>Gammaproteobacteria</taxon>
        <taxon>Oceanospirillales</taxon>
        <taxon>Pleioneaceae</taxon>
        <taxon>Aliikangiella</taxon>
    </lineage>
</organism>